<keyword evidence="2" id="KW-0805">Transcription regulation</keyword>
<evidence type="ECO:0000259" key="5">
    <source>
        <dbReference type="PROSITE" id="PS50931"/>
    </source>
</evidence>
<dbReference type="PRINTS" id="PR00039">
    <property type="entry name" value="HTHLYSR"/>
</dbReference>
<accession>A0ABS4WZ52</accession>
<evidence type="ECO:0000313" key="6">
    <source>
        <dbReference type="EMBL" id="MBP2381479.1"/>
    </source>
</evidence>
<comment type="caution">
    <text evidence="6">The sequence shown here is derived from an EMBL/GenBank/DDBJ whole genome shotgun (WGS) entry which is preliminary data.</text>
</comment>
<evidence type="ECO:0000256" key="4">
    <source>
        <dbReference type="ARBA" id="ARBA00023163"/>
    </source>
</evidence>
<dbReference type="InterPro" id="IPR036388">
    <property type="entry name" value="WH-like_DNA-bd_sf"/>
</dbReference>
<proteinExistence type="inferred from homology"/>
<keyword evidence="4" id="KW-0804">Transcription</keyword>
<dbReference type="EMBL" id="JAGIOD010000001">
    <property type="protein sequence ID" value="MBP2381479.1"/>
    <property type="molecule type" value="Genomic_DNA"/>
</dbReference>
<dbReference type="Gene3D" id="1.10.10.10">
    <property type="entry name" value="Winged helix-like DNA-binding domain superfamily/Winged helix DNA-binding domain"/>
    <property type="match status" value="1"/>
</dbReference>
<dbReference type="CDD" id="cd05466">
    <property type="entry name" value="PBP2_LTTR_substrate"/>
    <property type="match status" value="1"/>
</dbReference>
<dbReference type="PANTHER" id="PTHR30346">
    <property type="entry name" value="TRANSCRIPTIONAL DUAL REGULATOR HCAR-RELATED"/>
    <property type="match status" value="1"/>
</dbReference>
<dbReference type="SUPFAM" id="SSF53850">
    <property type="entry name" value="Periplasmic binding protein-like II"/>
    <property type="match status" value="1"/>
</dbReference>
<evidence type="ECO:0000313" key="7">
    <source>
        <dbReference type="Proteomes" id="UP001519290"/>
    </source>
</evidence>
<evidence type="ECO:0000256" key="1">
    <source>
        <dbReference type="ARBA" id="ARBA00009437"/>
    </source>
</evidence>
<keyword evidence="7" id="KW-1185">Reference proteome</keyword>
<organism evidence="6 7">
    <name type="scientific">Brachybacterium sacelli</name>
    <dbReference type="NCBI Taxonomy" id="173364"/>
    <lineage>
        <taxon>Bacteria</taxon>
        <taxon>Bacillati</taxon>
        <taxon>Actinomycetota</taxon>
        <taxon>Actinomycetes</taxon>
        <taxon>Micrococcales</taxon>
        <taxon>Dermabacteraceae</taxon>
        <taxon>Brachybacterium</taxon>
    </lineage>
</organism>
<dbReference type="Pfam" id="PF00126">
    <property type="entry name" value="HTH_1"/>
    <property type="match status" value="1"/>
</dbReference>
<sequence>MYEGDDVSTVWLSSFLAVVDHGSFTAAATATHRSQPRVSAHVAALERRVGARLMERDARRTSLTEAGTRLLPHARAALAEIRAGVASVSSLAGDLQGTVTVGSFAGPSGVLLAPLIRRFRETYPHVVIDLREGTPHWLEEAATTFAVELALRTADVPMQHRLRSEHLMTERIVLAVPEELGDLDGEEQTRHRVLDGRSIVVTGAPAEGWTDFADRLSACGVTPSSVTTVTHPTTVIALVRAGMGVGLLGEMGATVSAFDGVRLLRLSADVWTREIRVYWNDRRRLDTATRFFLDALLEESENR</sequence>
<dbReference type="GO" id="GO:0003677">
    <property type="term" value="F:DNA binding"/>
    <property type="evidence" value="ECO:0007669"/>
    <property type="project" value="UniProtKB-KW"/>
</dbReference>
<comment type="similarity">
    <text evidence="1">Belongs to the LysR transcriptional regulatory family.</text>
</comment>
<evidence type="ECO:0000256" key="3">
    <source>
        <dbReference type="ARBA" id="ARBA00023125"/>
    </source>
</evidence>
<dbReference type="SUPFAM" id="SSF46785">
    <property type="entry name" value="Winged helix' DNA-binding domain"/>
    <property type="match status" value="1"/>
</dbReference>
<keyword evidence="3 6" id="KW-0238">DNA-binding</keyword>
<dbReference type="PANTHER" id="PTHR30346:SF29">
    <property type="entry name" value="LYSR SUBSTRATE-BINDING"/>
    <property type="match status" value="1"/>
</dbReference>
<name>A0ABS4WZ52_9MICO</name>
<dbReference type="Pfam" id="PF03466">
    <property type="entry name" value="LysR_substrate"/>
    <property type="match status" value="1"/>
</dbReference>
<feature type="domain" description="HTH lysR-type" evidence="5">
    <location>
        <begin position="11"/>
        <end position="64"/>
    </location>
</feature>
<protein>
    <submittedName>
        <fullName evidence="6">DNA-binding transcriptional LysR family regulator</fullName>
    </submittedName>
</protein>
<dbReference type="InterPro" id="IPR000847">
    <property type="entry name" value="LysR_HTH_N"/>
</dbReference>
<gene>
    <name evidence="6" type="ORF">JOF43_001436</name>
</gene>
<dbReference type="Proteomes" id="UP001519290">
    <property type="component" value="Unassembled WGS sequence"/>
</dbReference>
<dbReference type="Gene3D" id="3.40.190.290">
    <property type="match status" value="1"/>
</dbReference>
<dbReference type="InterPro" id="IPR005119">
    <property type="entry name" value="LysR_subst-bd"/>
</dbReference>
<dbReference type="PROSITE" id="PS50931">
    <property type="entry name" value="HTH_LYSR"/>
    <property type="match status" value="1"/>
</dbReference>
<dbReference type="RefSeq" id="WP_209900663.1">
    <property type="nucleotide sequence ID" value="NZ_BAAAJW010000002.1"/>
</dbReference>
<dbReference type="InterPro" id="IPR036390">
    <property type="entry name" value="WH_DNA-bd_sf"/>
</dbReference>
<evidence type="ECO:0000256" key="2">
    <source>
        <dbReference type="ARBA" id="ARBA00023015"/>
    </source>
</evidence>
<reference evidence="6 7" key="1">
    <citation type="submission" date="2021-03" db="EMBL/GenBank/DDBJ databases">
        <title>Sequencing the genomes of 1000 actinobacteria strains.</title>
        <authorList>
            <person name="Klenk H.-P."/>
        </authorList>
    </citation>
    <scope>NUCLEOTIDE SEQUENCE [LARGE SCALE GENOMIC DNA]</scope>
    <source>
        <strain evidence="6 7">DSM 14566</strain>
    </source>
</reference>